<dbReference type="PROSITE" id="PS51819">
    <property type="entry name" value="VOC"/>
    <property type="match status" value="1"/>
</dbReference>
<feature type="domain" description="VOC" evidence="1">
    <location>
        <begin position="15"/>
        <end position="131"/>
    </location>
</feature>
<dbReference type="InterPro" id="IPR037523">
    <property type="entry name" value="VOC_core"/>
</dbReference>
<reference evidence="3" key="1">
    <citation type="journal article" date="2019" name="Int. J. Syst. Evol. Microbiol.">
        <title>The Global Catalogue of Microorganisms (GCM) 10K type strain sequencing project: providing services to taxonomists for standard genome sequencing and annotation.</title>
        <authorList>
            <consortium name="The Broad Institute Genomics Platform"/>
            <consortium name="The Broad Institute Genome Sequencing Center for Infectious Disease"/>
            <person name="Wu L."/>
            <person name="Ma J."/>
        </authorList>
    </citation>
    <scope>NUCLEOTIDE SEQUENCE [LARGE SCALE GENOMIC DNA]</scope>
    <source>
        <strain evidence="3">JCM 15614</strain>
    </source>
</reference>
<evidence type="ECO:0000313" key="3">
    <source>
        <dbReference type="Proteomes" id="UP001499924"/>
    </source>
</evidence>
<keyword evidence="3" id="KW-1185">Reference proteome</keyword>
<dbReference type="Proteomes" id="UP001499924">
    <property type="component" value="Unassembled WGS sequence"/>
</dbReference>
<dbReference type="EMBL" id="BAAAVV010000004">
    <property type="protein sequence ID" value="GAA3168459.1"/>
    <property type="molecule type" value="Genomic_DNA"/>
</dbReference>
<protein>
    <submittedName>
        <fullName evidence="2">VOC family protein</fullName>
    </submittedName>
</protein>
<dbReference type="InterPro" id="IPR004360">
    <property type="entry name" value="Glyas_Fos-R_dOase_dom"/>
</dbReference>
<proteinExistence type="predicted"/>
<dbReference type="Pfam" id="PF00903">
    <property type="entry name" value="Glyoxalase"/>
    <property type="match status" value="1"/>
</dbReference>
<accession>A0ABP6P606</accession>
<dbReference type="Gene3D" id="3.10.180.10">
    <property type="entry name" value="2,3-Dihydroxybiphenyl 1,2-Dioxygenase, domain 1"/>
    <property type="match status" value="1"/>
</dbReference>
<name>A0ABP6P606_9ACTN</name>
<evidence type="ECO:0000259" key="1">
    <source>
        <dbReference type="PROSITE" id="PS51819"/>
    </source>
</evidence>
<dbReference type="SUPFAM" id="SSF54593">
    <property type="entry name" value="Glyoxalase/Bleomycin resistance protein/Dihydroxybiphenyl dioxygenase"/>
    <property type="match status" value="1"/>
</dbReference>
<evidence type="ECO:0000313" key="2">
    <source>
        <dbReference type="EMBL" id="GAA3168459.1"/>
    </source>
</evidence>
<organism evidence="2 3">
    <name type="scientific">Blastococcus jejuensis</name>
    <dbReference type="NCBI Taxonomy" id="351224"/>
    <lineage>
        <taxon>Bacteria</taxon>
        <taxon>Bacillati</taxon>
        <taxon>Actinomycetota</taxon>
        <taxon>Actinomycetes</taxon>
        <taxon>Geodermatophilales</taxon>
        <taxon>Geodermatophilaceae</taxon>
        <taxon>Blastococcus</taxon>
    </lineage>
</organism>
<sequence length="135" mass="14990">MAPLTADGGSPVPVQLNHTIVAARDKQKSAEFLTDLLGLAPPTAYGPFAVVELDNGVSLDYIDDPEIHQRHYAFLVSEEDFDQIFGRIRERGLPYWADPFEKHPGEINTNDGGRGVYWNDPDGHKLEIITRPYGG</sequence>
<gene>
    <name evidence="2" type="ORF">GCM10010531_21640</name>
</gene>
<comment type="caution">
    <text evidence="2">The sequence shown here is derived from an EMBL/GenBank/DDBJ whole genome shotgun (WGS) entry which is preliminary data.</text>
</comment>
<dbReference type="InterPro" id="IPR029068">
    <property type="entry name" value="Glyas_Bleomycin-R_OHBP_Dase"/>
</dbReference>
<dbReference type="CDD" id="cd08351">
    <property type="entry name" value="ChaP_like"/>
    <property type="match status" value="1"/>
</dbReference>